<name>A0A7Y0L4B9_9FIRM</name>
<keyword evidence="8" id="KW-0969">Cilium</keyword>
<evidence type="ECO:0000256" key="7">
    <source>
        <dbReference type="SAM" id="Phobius"/>
    </source>
</evidence>
<comment type="similarity">
    <text evidence="2">Belongs to the FliQ/MopD/SpaQ family.</text>
</comment>
<comment type="subcellular location">
    <subcellularLocation>
        <location evidence="1">Cell membrane</location>
        <topology evidence="1">Multi-pass membrane protein</topology>
    </subcellularLocation>
</comment>
<dbReference type="AlphaFoldDB" id="A0A7Y0L4B9"/>
<reference evidence="8 9" key="1">
    <citation type="submission" date="2020-04" db="EMBL/GenBank/DDBJ databases">
        <authorList>
            <person name="Zhang R."/>
            <person name="Schippers A."/>
        </authorList>
    </citation>
    <scope>NUCLEOTIDE SEQUENCE [LARGE SCALE GENOMIC DNA]</scope>
    <source>
        <strain evidence="8 9">DSM 109850</strain>
    </source>
</reference>
<keyword evidence="4 7" id="KW-0812">Transmembrane</keyword>
<evidence type="ECO:0000256" key="3">
    <source>
        <dbReference type="ARBA" id="ARBA00022475"/>
    </source>
</evidence>
<evidence type="ECO:0000256" key="1">
    <source>
        <dbReference type="ARBA" id="ARBA00004651"/>
    </source>
</evidence>
<organism evidence="8 9">
    <name type="scientific">Sulfobacillus harzensis</name>
    <dbReference type="NCBI Taxonomy" id="2729629"/>
    <lineage>
        <taxon>Bacteria</taxon>
        <taxon>Bacillati</taxon>
        <taxon>Bacillota</taxon>
        <taxon>Clostridia</taxon>
        <taxon>Eubacteriales</taxon>
        <taxon>Clostridiales Family XVII. Incertae Sedis</taxon>
        <taxon>Sulfobacillus</taxon>
    </lineage>
</organism>
<dbReference type="InterPro" id="IPR002191">
    <property type="entry name" value="Bac_export_3"/>
</dbReference>
<evidence type="ECO:0000313" key="9">
    <source>
        <dbReference type="Proteomes" id="UP000533476"/>
    </source>
</evidence>
<keyword evidence="5 7" id="KW-1133">Transmembrane helix</keyword>
<protein>
    <submittedName>
        <fullName evidence="8">Flagellar biosynthetic protein FliQ</fullName>
    </submittedName>
</protein>
<evidence type="ECO:0000256" key="6">
    <source>
        <dbReference type="ARBA" id="ARBA00023136"/>
    </source>
</evidence>
<dbReference type="RefSeq" id="WP_169099995.1">
    <property type="nucleotide sequence ID" value="NZ_JABBVZ010000039.1"/>
</dbReference>
<dbReference type="PANTHER" id="PTHR34040">
    <property type="entry name" value="FLAGELLAR BIOSYNTHETIC PROTEIN FLIQ"/>
    <property type="match status" value="1"/>
</dbReference>
<evidence type="ECO:0000313" key="8">
    <source>
        <dbReference type="EMBL" id="NMP23067.1"/>
    </source>
</evidence>
<evidence type="ECO:0000256" key="5">
    <source>
        <dbReference type="ARBA" id="ARBA00022989"/>
    </source>
</evidence>
<evidence type="ECO:0000256" key="2">
    <source>
        <dbReference type="ARBA" id="ARBA00006156"/>
    </source>
</evidence>
<dbReference type="PRINTS" id="PR00952">
    <property type="entry name" value="TYPE3IMQPROT"/>
</dbReference>
<keyword evidence="8" id="KW-0966">Cell projection</keyword>
<gene>
    <name evidence="8" type="ORF">HIJ39_12010</name>
</gene>
<dbReference type="PANTHER" id="PTHR34040:SF2">
    <property type="entry name" value="FLAGELLAR BIOSYNTHETIC PROTEIN FLIQ"/>
    <property type="match status" value="1"/>
</dbReference>
<comment type="caution">
    <text evidence="8">The sequence shown here is derived from an EMBL/GenBank/DDBJ whole genome shotgun (WGS) entry which is preliminary data.</text>
</comment>
<dbReference type="Proteomes" id="UP000533476">
    <property type="component" value="Unassembled WGS sequence"/>
</dbReference>
<dbReference type="GO" id="GO:0009306">
    <property type="term" value="P:protein secretion"/>
    <property type="evidence" value="ECO:0007669"/>
    <property type="project" value="InterPro"/>
</dbReference>
<dbReference type="GO" id="GO:0005886">
    <property type="term" value="C:plasma membrane"/>
    <property type="evidence" value="ECO:0007669"/>
    <property type="project" value="UniProtKB-SubCell"/>
</dbReference>
<dbReference type="Pfam" id="PF01313">
    <property type="entry name" value="Bac_export_3"/>
    <property type="match status" value="1"/>
</dbReference>
<feature type="transmembrane region" description="Helical" evidence="7">
    <location>
        <begin position="12"/>
        <end position="34"/>
    </location>
</feature>
<keyword evidence="8" id="KW-0282">Flagellum</keyword>
<sequence>MFDHALQLSQSAMITAGIVLLPLLAAALLVGLLVGIFQATTQIQEMTLSFLPKLVALGVILYIGGPWFLRILVSFMQRDLSSFWQTGYLP</sequence>
<keyword evidence="6 7" id="KW-0472">Membrane</keyword>
<dbReference type="PIRSF" id="PIRSF004669">
    <property type="entry name" value="FliQ"/>
    <property type="match status" value="1"/>
</dbReference>
<keyword evidence="3" id="KW-1003">Cell membrane</keyword>
<proteinExistence type="inferred from homology"/>
<dbReference type="EMBL" id="JABBVZ010000039">
    <property type="protein sequence ID" value="NMP23067.1"/>
    <property type="molecule type" value="Genomic_DNA"/>
</dbReference>
<accession>A0A7Y0L4B9</accession>
<feature type="transmembrane region" description="Helical" evidence="7">
    <location>
        <begin position="54"/>
        <end position="73"/>
    </location>
</feature>
<keyword evidence="9" id="KW-1185">Reference proteome</keyword>
<evidence type="ECO:0000256" key="4">
    <source>
        <dbReference type="ARBA" id="ARBA00022692"/>
    </source>
</evidence>